<dbReference type="AlphaFoldDB" id="A0A8C5PYU7"/>
<evidence type="ECO:0000313" key="3">
    <source>
        <dbReference type="Ensembl" id="ENSLLEP00000029903.1"/>
    </source>
</evidence>
<protein>
    <submittedName>
        <fullName evidence="3">EF-hand calcium binding domain 14</fullName>
    </submittedName>
</protein>
<feature type="region of interest" description="Disordered" evidence="1">
    <location>
        <begin position="336"/>
        <end position="373"/>
    </location>
</feature>
<dbReference type="SUPFAM" id="SSF47473">
    <property type="entry name" value="EF-hand"/>
    <property type="match status" value="1"/>
</dbReference>
<organism evidence="3 4">
    <name type="scientific">Leptobrachium leishanense</name>
    <name type="common">Leishan spiny toad</name>
    <dbReference type="NCBI Taxonomy" id="445787"/>
    <lineage>
        <taxon>Eukaryota</taxon>
        <taxon>Metazoa</taxon>
        <taxon>Chordata</taxon>
        <taxon>Craniata</taxon>
        <taxon>Vertebrata</taxon>
        <taxon>Euteleostomi</taxon>
        <taxon>Amphibia</taxon>
        <taxon>Batrachia</taxon>
        <taxon>Anura</taxon>
        <taxon>Pelobatoidea</taxon>
        <taxon>Megophryidae</taxon>
        <taxon>Leptobrachium</taxon>
    </lineage>
</organism>
<evidence type="ECO:0000256" key="1">
    <source>
        <dbReference type="SAM" id="MobiDB-lite"/>
    </source>
</evidence>
<accession>A0A8C5PYU7</accession>
<name>A0A8C5PYU7_9ANUR</name>
<feature type="transmembrane region" description="Helical" evidence="2">
    <location>
        <begin position="89"/>
        <end position="112"/>
    </location>
</feature>
<feature type="region of interest" description="Disordered" evidence="1">
    <location>
        <begin position="1"/>
        <end position="75"/>
    </location>
</feature>
<keyword evidence="2" id="KW-1133">Transmembrane helix</keyword>
<dbReference type="PANTHER" id="PTHR15717">
    <property type="entry name" value="PROTEIN KIAA0494"/>
    <property type="match status" value="1"/>
</dbReference>
<gene>
    <name evidence="3" type="primary">EFCAB14</name>
</gene>
<feature type="compositionally biased region" description="Polar residues" evidence="1">
    <location>
        <begin position="346"/>
        <end position="359"/>
    </location>
</feature>
<dbReference type="PANTHER" id="PTHR15717:SF2">
    <property type="entry name" value="EF-HAND CALCIUM-BINDING DOMAIN-CONTAINING PROTEIN 14"/>
    <property type="match status" value="1"/>
</dbReference>
<evidence type="ECO:0000256" key="2">
    <source>
        <dbReference type="SAM" id="Phobius"/>
    </source>
</evidence>
<dbReference type="Gene3D" id="1.10.238.10">
    <property type="entry name" value="EF-hand"/>
    <property type="match status" value="1"/>
</dbReference>
<sequence>MGSGALSAGPQAPPTPHKKMKKRKELNALIGLAGDGGRRKPKASSGHRLLRTEPPASDSDSDSEEDGFSSPGGRHGRCGRSDFLQCCRVCYPLCAFIVLAACVVTCVGLVWMQVSLKENMDVLKEKFRVMESSQKNSLQEIPKINDDLLAKQKHLDEIVTGDMGLNKLWTNITEMNKQIELLVTAVNHLKANMKSAADLINLPNTMAELQKSVATLGSTLTSVHHDVETMQTAADEQKKKVETLQQDVEVSYLHNSVEDVNATVIHHQKQNEARLHSLDSGVANVSQRVSALENDVHLLQRIHTKDNVSLAPGPSQEPSSSDLQEELQLIQALTNKPEGGQPSAEDASNSNNTTLQPVTSRRSRRSRKRRQESFSLSGIFTERDLKEFFRRAAGDIAGKLSYQELKDSLGSGVPRLQAFKEFDMDEDHKYSFSELKAALGF</sequence>
<dbReference type="Proteomes" id="UP000694569">
    <property type="component" value="Unplaced"/>
</dbReference>
<dbReference type="GeneTree" id="ENSGT00390000011196"/>
<proteinExistence type="predicted"/>
<reference evidence="3" key="1">
    <citation type="submission" date="2025-08" db="UniProtKB">
        <authorList>
            <consortium name="Ensembl"/>
        </authorList>
    </citation>
    <scope>IDENTIFICATION</scope>
</reference>
<dbReference type="Ensembl" id="ENSLLET00000031061.1">
    <property type="protein sequence ID" value="ENSLLEP00000029903.1"/>
    <property type="gene ID" value="ENSLLEG00000018898.1"/>
</dbReference>
<keyword evidence="4" id="KW-1185">Reference proteome</keyword>
<keyword evidence="2" id="KW-0472">Membrane</keyword>
<dbReference type="InterPro" id="IPR011992">
    <property type="entry name" value="EF-hand-dom_pair"/>
</dbReference>
<evidence type="ECO:0000313" key="4">
    <source>
        <dbReference type="Proteomes" id="UP000694569"/>
    </source>
</evidence>
<keyword evidence="2" id="KW-0812">Transmembrane</keyword>
<dbReference type="InterPro" id="IPR042352">
    <property type="entry name" value="EFCAB14"/>
</dbReference>
<feature type="compositionally biased region" description="Basic residues" evidence="1">
    <location>
        <begin position="361"/>
        <end position="370"/>
    </location>
</feature>
<reference evidence="3" key="2">
    <citation type="submission" date="2025-09" db="UniProtKB">
        <authorList>
            <consortium name="Ensembl"/>
        </authorList>
    </citation>
    <scope>IDENTIFICATION</scope>
</reference>
<dbReference type="OrthoDB" id="9903570at2759"/>